<dbReference type="Proteomes" id="UP000030645">
    <property type="component" value="Unassembled WGS sequence"/>
</dbReference>
<dbReference type="InterPro" id="IPR001537">
    <property type="entry name" value="SpoU_MeTrfase"/>
</dbReference>
<feature type="compositionally biased region" description="Acidic residues" evidence="11">
    <location>
        <begin position="620"/>
        <end position="632"/>
    </location>
</feature>
<dbReference type="Pfam" id="PF00588">
    <property type="entry name" value="SpoU_methylase"/>
    <property type="match status" value="1"/>
</dbReference>
<evidence type="ECO:0000256" key="2">
    <source>
        <dbReference type="ARBA" id="ARBA00022679"/>
    </source>
</evidence>
<reference evidence="14" key="1">
    <citation type="submission" date="2013-01" db="EMBL/GenBank/DDBJ databases">
        <title>Draft Genome Sequence of a Mulberry Tree, Morus notabilis C.K. Schneid.</title>
        <authorList>
            <person name="He N."/>
            <person name="Zhao S."/>
        </authorList>
    </citation>
    <scope>NUCLEOTIDE SEQUENCE</scope>
</reference>
<organism evidence="13 14">
    <name type="scientific">Morus notabilis</name>
    <dbReference type="NCBI Taxonomy" id="981085"/>
    <lineage>
        <taxon>Eukaryota</taxon>
        <taxon>Viridiplantae</taxon>
        <taxon>Streptophyta</taxon>
        <taxon>Embryophyta</taxon>
        <taxon>Tracheophyta</taxon>
        <taxon>Spermatophyta</taxon>
        <taxon>Magnoliopsida</taxon>
        <taxon>eudicotyledons</taxon>
        <taxon>Gunneridae</taxon>
        <taxon>Pentapetalae</taxon>
        <taxon>rosids</taxon>
        <taxon>fabids</taxon>
        <taxon>Rosales</taxon>
        <taxon>Moraceae</taxon>
        <taxon>Moreae</taxon>
        <taxon>Morus</taxon>
    </lineage>
</organism>
<comment type="catalytic activity">
    <reaction evidence="6">
        <text>guanosine(18) in tRNA + S-adenosyl-L-methionine = 2'-O-methylguanosine(18) in tRNA + S-adenosyl-L-homocysteine + H(+)</text>
        <dbReference type="Rhea" id="RHEA:20077"/>
        <dbReference type="Rhea" id="RHEA-COMP:10190"/>
        <dbReference type="Rhea" id="RHEA-COMP:10192"/>
        <dbReference type="ChEBI" id="CHEBI:15378"/>
        <dbReference type="ChEBI" id="CHEBI:57856"/>
        <dbReference type="ChEBI" id="CHEBI:59789"/>
        <dbReference type="ChEBI" id="CHEBI:74269"/>
        <dbReference type="ChEBI" id="CHEBI:74445"/>
        <dbReference type="EC" id="2.1.1.34"/>
    </reaction>
    <physiologicalReaction direction="left-to-right" evidence="6">
        <dbReference type="Rhea" id="RHEA:20078"/>
    </physiologicalReaction>
</comment>
<dbReference type="EMBL" id="KE346119">
    <property type="protein sequence ID" value="EXC26782.1"/>
    <property type="molecule type" value="Genomic_DNA"/>
</dbReference>
<dbReference type="CDD" id="cd18091">
    <property type="entry name" value="SpoU-like_TRM3-like"/>
    <property type="match status" value="1"/>
</dbReference>
<feature type="domain" description="tRNA/rRNA methyltransferase SpoU type" evidence="12">
    <location>
        <begin position="1678"/>
        <end position="1820"/>
    </location>
</feature>
<dbReference type="EC" id="2.1.1.34" evidence="8"/>
<gene>
    <name evidence="13" type="ORF">L484_023399</name>
</gene>
<dbReference type="KEGG" id="mnt:21406163"/>
<evidence type="ECO:0000313" key="13">
    <source>
        <dbReference type="EMBL" id="EXC26782.1"/>
    </source>
</evidence>
<evidence type="ECO:0000313" key="14">
    <source>
        <dbReference type="Proteomes" id="UP000030645"/>
    </source>
</evidence>
<dbReference type="eggNOG" id="KOG0839">
    <property type="taxonomic scope" value="Eukaryota"/>
</dbReference>
<feature type="region of interest" description="Disordered" evidence="11">
    <location>
        <begin position="617"/>
        <end position="637"/>
    </location>
</feature>
<dbReference type="GO" id="GO:0030488">
    <property type="term" value="P:tRNA methylation"/>
    <property type="evidence" value="ECO:0007669"/>
    <property type="project" value="InterPro"/>
</dbReference>
<accession>W9S5J3</accession>
<evidence type="ECO:0000256" key="8">
    <source>
        <dbReference type="ARBA" id="ARBA00093594"/>
    </source>
</evidence>
<dbReference type="GO" id="GO:0003723">
    <property type="term" value="F:RNA binding"/>
    <property type="evidence" value="ECO:0007669"/>
    <property type="project" value="UniProtKB-KW"/>
</dbReference>
<comment type="function">
    <text evidence="7">S-adenosyl-L-methionine-dependent 2'-O-ribose methyltransferase that catalyzes the formation of 2'-O-methylguanosine at position 18 (Gm18) in a subset of tRNA. Selectively mediates Gm18 methylation of tRNAGln-TTG/CTG and tRNASer-TGA/GCT. Gm18 modification can enhance the stability of modified tRNAs.</text>
</comment>
<name>W9S5J3_9ROSA</name>
<keyword evidence="3" id="KW-0949">S-adenosyl-L-methionine</keyword>
<evidence type="ECO:0000256" key="11">
    <source>
        <dbReference type="SAM" id="MobiDB-lite"/>
    </source>
</evidence>
<evidence type="ECO:0000256" key="1">
    <source>
        <dbReference type="ARBA" id="ARBA00022603"/>
    </source>
</evidence>
<dbReference type="InterPro" id="IPR016024">
    <property type="entry name" value="ARM-type_fold"/>
</dbReference>
<dbReference type="OrthoDB" id="241340at2759"/>
<dbReference type="InterPro" id="IPR029026">
    <property type="entry name" value="tRNA_m1G_MTases_N"/>
</dbReference>
<keyword evidence="2 13" id="KW-0808">Transferase</keyword>
<dbReference type="Gene3D" id="3.40.1280.10">
    <property type="match status" value="1"/>
</dbReference>
<keyword evidence="4" id="KW-0694">RNA-binding</keyword>
<evidence type="ECO:0000256" key="6">
    <source>
        <dbReference type="ARBA" id="ARBA00093266"/>
    </source>
</evidence>
<dbReference type="SUPFAM" id="SSF75217">
    <property type="entry name" value="alpha/beta knot"/>
    <property type="match status" value="1"/>
</dbReference>
<sequence>MASNDSDATTSLTTSLWNSFRLVHPPAIPAVLDCLLASTGLSPSTLFTSLIDTSPDFTKGLSEGNNLDSDQYSYLASFVTALCHLLQKLGFNHDALKLFIWRVFLPLMKELHTLDRGLLNQVAESFVVVVIETNSWVVVETSLVPFLLRSVYHSFGMLQNEESENNIFGRLELDKDHFQYPTWSLPMPISCHILAIMLDVALSNQQIAKTAESIVANGCVDAQHFAGDLIWGLCSMAEHMLLERLEHRTCAISFLLPIIFKAFASHPSFEAMINGKECTISRNDFFVKIWKCCGTLFSLGPIERRDAYSVLSLYLSFLTGKDECGDADKVGLDIRADKEFWNVIKRGLIDKEGSVRKQSLHILKTVVHINEDGGGRSSGASETILNKKHSTPQGMTKREVWAEMEAKSLGVGRICNPTEPYLNSQQKWEAFVLLYEMLEEYGTHLVEAAWNHQVSLLLQSSISHVSSASSDGGGLHENQLAMSGEIFNWLAILWERGLHHDNPQVRCLIMQSILGIKWEDYGNFANSLPETFVLGSFLLALNDPVQHKEFGVKGVYSSRTIEDAAQFLHLYASCLSLRKWISFLCNLASTARQQSFSRAGLMGLAECVASAAHQITTPDNDNEAEGDQDAFDSESSPQNDKIVLLDALRFIIESSKQHFNPNYRLRVCEKILETGASVVCTFDVPLEVLLHFISILPREFTDSGGSLRPKVQEWLMGCGQKQCSVNCSNMELKFLKSLHDFTSRYCSAHYMVNAFGTYDDGDLDAWESEAKRWARVLFLAIKEESHLIPIWTFIRNQVSNICSQNQNVEYVPVKFLILTLSLVMELQIMQERTTEYGIKFRTRSEFGLIETIDKPSYVDAATLYQRFTSVFLSIMEELVVYANSSCSVFSSSIKVEDTLPGSVKGKLGGPSQRRLSSSTTTDVLQAITSVKTVALISSWCAQFESGSLLNSAFKFFWKFYWNTISSSACDSETGAEICLAAYEALAYALRALASVSSPQTLDFVTDNDKQLLSKVEGKPLLDSLVLSFLQNINDLLAVGVLVRTRRAVLMNWKWLCLESLLSIPSYAVNNGLHLEDHNTFFSDTALRAIFSDLVENLENAGEGSVLPILRSVRLALGLFDKGKSSSLVSSCNGVEAQLIWNLVHSAWVLHISCNKRKVAPIAALLSSVLHSSLIADESMHSTENAPGPLKWFIEKILEEGTKSPRTIRLSALHLTGMWLSNPRFIKYYVKELKLLSLYGSVAFDEDFEAELADNQDTRIEVSLLAKSPEPELSEAFINTELYARVSVAVLFYKLADLADMVGTNNERGDCLAALEAGKLFLLELLSSVVNDKDLSKELYKKYSAIHRRKIRAWQMICVLSRFVRRDIVGQVTHQLNISLSRNNLPAVRQYLETFAINIYLKFPSLVGEQLVPILRDYDMRPQALSSYVFIAANVILHASEAVQSEHLDELLPPIVPLLTSHHHSLRGFTQLLVYQVLSKLFPPSDFKAAPSIPLEKRCFEDLKTYLAKNSDCMRLRASMEGYLDAYNPTLSVTPAGIFINRVEELEFECVPKSLMEDVLTFLNDVREDLRSSMAKGLVTIKNESLRSSEDHNCREISHNDDGDEKSRTSQLKDMVLDFQKKITLSKHEKKDGEINALFSHKESYKQLLEIEKEDQLLNQLLHSRSVTMERFRKSRQDFILVASLIDRIPNLAGLARTCEVFKALGLAVADANIVHDKQFQLISVTAERWVPIIEVPVDSMKIFLEKKKKEGYSILGLEQTANSIPLDQYAFPKKTVMVLGREKEGIPVDIIHMLDACIEIPQLGVVRSLNVHVSGAIALWEYTRQQRCR</sequence>
<dbReference type="GO" id="GO:0141100">
    <property type="term" value="F:tRNA (guanine(18)-2'-O)-methyltransferase activity"/>
    <property type="evidence" value="ECO:0007669"/>
    <property type="project" value="UniProtKB-EC"/>
</dbReference>
<dbReference type="FunFam" id="3.40.1280.10:FF:000010">
    <property type="entry name" value="probable methyltransferase TARBP1"/>
    <property type="match status" value="1"/>
</dbReference>
<dbReference type="InterPro" id="IPR029028">
    <property type="entry name" value="Alpha/beta_knot_MTases"/>
</dbReference>
<keyword evidence="14" id="KW-1185">Reference proteome</keyword>
<dbReference type="STRING" id="981085.W9S5J3"/>
<keyword evidence="5" id="KW-0007">Acetylation</keyword>
<dbReference type="PANTHER" id="PTHR12029">
    <property type="entry name" value="RNA METHYLTRANSFERASE"/>
    <property type="match status" value="1"/>
</dbReference>
<dbReference type="InterPro" id="IPR045330">
    <property type="entry name" value="TRM3/TARBP1"/>
</dbReference>
<evidence type="ECO:0000259" key="12">
    <source>
        <dbReference type="Pfam" id="PF00588"/>
    </source>
</evidence>
<evidence type="ECO:0000256" key="10">
    <source>
        <dbReference type="ARBA" id="ARBA00093656"/>
    </source>
</evidence>
<dbReference type="InterPro" id="IPR044748">
    <property type="entry name" value="Trm3/TARBP1_C"/>
</dbReference>
<dbReference type="PANTHER" id="PTHR12029:SF11">
    <property type="entry name" value="METHYLTRANSFERASE TARBP1-RELATED"/>
    <property type="match status" value="1"/>
</dbReference>
<keyword evidence="1 13" id="KW-0489">Methyltransferase</keyword>
<evidence type="ECO:0000256" key="7">
    <source>
        <dbReference type="ARBA" id="ARBA00093361"/>
    </source>
</evidence>
<evidence type="ECO:0000256" key="3">
    <source>
        <dbReference type="ARBA" id="ARBA00022691"/>
    </source>
</evidence>
<protein>
    <recommendedName>
        <fullName evidence="9">tRNA (guanosine(18)-2'-O)-methyltransferase TARBP1</fullName>
        <ecNumber evidence="8">2.1.1.34</ecNumber>
    </recommendedName>
    <alternativeName>
        <fullName evidence="10">TAR RNA-binding protein 1</fullName>
    </alternativeName>
</protein>
<dbReference type="SUPFAM" id="SSF48371">
    <property type="entry name" value="ARM repeat"/>
    <property type="match status" value="1"/>
</dbReference>
<evidence type="ECO:0000256" key="4">
    <source>
        <dbReference type="ARBA" id="ARBA00022884"/>
    </source>
</evidence>
<proteinExistence type="predicted"/>
<evidence type="ECO:0000256" key="9">
    <source>
        <dbReference type="ARBA" id="ARBA00093636"/>
    </source>
</evidence>
<evidence type="ECO:0000256" key="5">
    <source>
        <dbReference type="ARBA" id="ARBA00022990"/>
    </source>
</evidence>